<dbReference type="PROSITE" id="PS50893">
    <property type="entry name" value="ABC_TRANSPORTER_2"/>
    <property type="match status" value="1"/>
</dbReference>
<evidence type="ECO:0000256" key="7">
    <source>
        <dbReference type="ARBA" id="ARBA00022967"/>
    </source>
</evidence>
<evidence type="ECO:0000256" key="3">
    <source>
        <dbReference type="ARBA" id="ARBA00022448"/>
    </source>
</evidence>
<comment type="subcellular location">
    <subcellularLocation>
        <location evidence="1">Cell membrane</location>
    </subcellularLocation>
</comment>
<dbReference type="PANTHER" id="PTHR43553">
    <property type="entry name" value="HEAVY METAL TRANSPORTER"/>
    <property type="match status" value="1"/>
</dbReference>
<dbReference type="FunFam" id="3.40.50.300:FF:000224">
    <property type="entry name" value="Energy-coupling factor transporter ATP-binding protein EcfA"/>
    <property type="match status" value="1"/>
</dbReference>
<dbReference type="InterPro" id="IPR050095">
    <property type="entry name" value="ECF_ABC_transporter_ATP-bd"/>
</dbReference>
<comment type="similarity">
    <text evidence="2">Belongs to the ABC transporter superfamily.</text>
</comment>
<dbReference type="Pfam" id="PF00005">
    <property type="entry name" value="ABC_tran"/>
    <property type="match status" value="1"/>
</dbReference>
<dbReference type="InterPro" id="IPR003593">
    <property type="entry name" value="AAA+_ATPase"/>
</dbReference>
<dbReference type="InterPro" id="IPR017871">
    <property type="entry name" value="ABC_transporter-like_CS"/>
</dbReference>
<keyword evidence="7" id="KW-1278">Translocase</keyword>
<dbReference type="InterPro" id="IPR003439">
    <property type="entry name" value="ABC_transporter-like_ATP-bd"/>
</dbReference>
<name>A0A059XZR6_MYCBV</name>
<dbReference type="GO" id="GO:0042626">
    <property type="term" value="F:ATPase-coupled transmembrane transporter activity"/>
    <property type="evidence" value="ECO:0007669"/>
    <property type="project" value="TreeGrafter"/>
</dbReference>
<dbReference type="PROSITE" id="PS00211">
    <property type="entry name" value="ABC_TRANSPORTER_1"/>
    <property type="match status" value="1"/>
</dbReference>
<evidence type="ECO:0000313" key="10">
    <source>
        <dbReference type="EMBL" id="AIA34134.1"/>
    </source>
</evidence>
<dbReference type="Proteomes" id="UP000027182">
    <property type="component" value="Chromosome"/>
</dbReference>
<dbReference type="EMBL" id="CP005933">
    <property type="protein sequence ID" value="AIA34134.1"/>
    <property type="molecule type" value="Genomic_DNA"/>
</dbReference>
<keyword evidence="4" id="KW-1003">Cell membrane</keyword>
<evidence type="ECO:0000259" key="9">
    <source>
        <dbReference type="PROSITE" id="PS50893"/>
    </source>
</evidence>
<keyword evidence="8" id="KW-0472">Membrane</keyword>
<evidence type="ECO:0000256" key="5">
    <source>
        <dbReference type="ARBA" id="ARBA00022741"/>
    </source>
</evidence>
<sequence>MIKVTDLMFKYPSASAYAIDNLNLEIESGKYVAILGHNGSGKSTFSKLLVALYKPADGKIELDGTTISKETIREIRSKIGIIFQNPDNQFIGASVEDDVAFGLENKRVPRKEMKPIIDELATKVGMGNYLEKSPQFLSGGQKQRVAIASVLALDPDIIIFDEVTSMLDPLGKRKVLNIINAVQKERKKTLISITHDMDEAILADYCLVFSEGKIIAAGSPSEILNNKEILSLAKIDSPFIYKLSEKINGVKPTYHEQELLDQICK</sequence>
<dbReference type="HOGENOM" id="CLU_000604_1_22_14"/>
<dbReference type="KEGG" id="mbq:K668_02790"/>
<protein>
    <submittedName>
        <fullName evidence="10">Cobalt transporter ATP-binding subunit</fullName>
    </submittedName>
</protein>
<evidence type="ECO:0000256" key="6">
    <source>
        <dbReference type="ARBA" id="ARBA00022840"/>
    </source>
</evidence>
<dbReference type="AlphaFoldDB" id="A0A059XZR6"/>
<dbReference type="NCBIfam" id="TIGR04520">
    <property type="entry name" value="ECF_ATPase_1"/>
    <property type="match status" value="1"/>
</dbReference>
<dbReference type="CDD" id="cd03225">
    <property type="entry name" value="ABC_cobalt_CbiO_domain1"/>
    <property type="match status" value="1"/>
</dbReference>
<keyword evidence="6 10" id="KW-0067">ATP-binding</keyword>
<dbReference type="InterPro" id="IPR015856">
    <property type="entry name" value="ABC_transpr_CbiO/EcfA_su"/>
</dbReference>
<dbReference type="PATRIC" id="fig|1316930.3.peg.573"/>
<feature type="domain" description="ABC transporter" evidence="9">
    <location>
        <begin position="2"/>
        <end position="236"/>
    </location>
</feature>
<dbReference type="SMART" id="SM00382">
    <property type="entry name" value="AAA"/>
    <property type="match status" value="1"/>
</dbReference>
<dbReference type="PANTHER" id="PTHR43553:SF24">
    <property type="entry name" value="ENERGY-COUPLING FACTOR TRANSPORTER ATP-BINDING PROTEIN ECFA1"/>
    <property type="match status" value="1"/>
</dbReference>
<evidence type="ECO:0000256" key="8">
    <source>
        <dbReference type="ARBA" id="ARBA00023136"/>
    </source>
</evidence>
<dbReference type="GO" id="GO:0005524">
    <property type="term" value="F:ATP binding"/>
    <property type="evidence" value="ECO:0007669"/>
    <property type="project" value="UniProtKB-KW"/>
</dbReference>
<evidence type="ECO:0000256" key="1">
    <source>
        <dbReference type="ARBA" id="ARBA00004236"/>
    </source>
</evidence>
<dbReference type="InterPro" id="IPR027417">
    <property type="entry name" value="P-loop_NTPase"/>
</dbReference>
<dbReference type="GO" id="GO:0043190">
    <property type="term" value="C:ATP-binding cassette (ABC) transporter complex"/>
    <property type="evidence" value="ECO:0007669"/>
    <property type="project" value="TreeGrafter"/>
</dbReference>
<dbReference type="InterPro" id="IPR030947">
    <property type="entry name" value="EcfA_1"/>
</dbReference>
<keyword evidence="3" id="KW-0813">Transport</keyword>
<evidence type="ECO:0000256" key="2">
    <source>
        <dbReference type="ARBA" id="ARBA00005417"/>
    </source>
</evidence>
<dbReference type="RefSeq" id="WP_013954922.1">
    <property type="nucleotide sequence ID" value="NZ_CP005933.1"/>
</dbReference>
<accession>A0A059XZR6</accession>
<keyword evidence="5" id="KW-0547">Nucleotide-binding</keyword>
<dbReference type="GO" id="GO:0016887">
    <property type="term" value="F:ATP hydrolysis activity"/>
    <property type="evidence" value="ECO:0007669"/>
    <property type="project" value="InterPro"/>
</dbReference>
<evidence type="ECO:0000256" key="4">
    <source>
        <dbReference type="ARBA" id="ARBA00022475"/>
    </source>
</evidence>
<dbReference type="NCBIfam" id="NF010167">
    <property type="entry name" value="PRK13648.1"/>
    <property type="match status" value="1"/>
</dbReference>
<evidence type="ECO:0000313" key="11">
    <source>
        <dbReference type="Proteomes" id="UP000027182"/>
    </source>
</evidence>
<proteinExistence type="inferred from homology"/>
<dbReference type="Gene3D" id="3.40.50.300">
    <property type="entry name" value="P-loop containing nucleotide triphosphate hydrolases"/>
    <property type="match status" value="1"/>
</dbReference>
<organism evidence="10 11">
    <name type="scientific">Mycoplasmopsis bovis CQ-W70</name>
    <dbReference type="NCBI Taxonomy" id="1316930"/>
    <lineage>
        <taxon>Bacteria</taxon>
        <taxon>Bacillati</taxon>
        <taxon>Mycoplasmatota</taxon>
        <taxon>Mycoplasmoidales</taxon>
        <taxon>Metamycoplasmataceae</taxon>
        <taxon>Mycoplasmopsis</taxon>
    </lineage>
</organism>
<dbReference type="SUPFAM" id="SSF52540">
    <property type="entry name" value="P-loop containing nucleoside triphosphate hydrolases"/>
    <property type="match status" value="1"/>
</dbReference>
<reference evidence="10 11" key="1">
    <citation type="submission" date="2013-04" db="EMBL/GenBank/DDBJ databases">
        <authorList>
            <person name="Lin L."/>
            <person name="Zeng Z."/>
            <person name="Xie J."/>
            <person name="Luo L."/>
            <person name="Yang Z."/>
            <person name="Liang W."/>
            <person name="Lin H."/>
            <person name="Dong C."/>
            <person name="Sun Y."/>
        </authorList>
    </citation>
    <scope>NUCLEOTIDE SEQUENCE [LARGE SCALE GENOMIC DNA]</scope>
    <source>
        <strain evidence="10 11">CQ-W70</strain>
    </source>
</reference>
<gene>
    <name evidence="10" type="primary">cbiO</name>
    <name evidence="10" type="ORF">K668_02790</name>
</gene>